<evidence type="ECO:0000313" key="8">
    <source>
        <dbReference type="EMBL" id="RFP82461.1"/>
    </source>
</evidence>
<keyword evidence="9" id="KW-1185">Reference proteome</keyword>
<comment type="caution">
    <text evidence="8">The sequence shown here is derived from an EMBL/GenBank/DDBJ whole genome shotgun (WGS) entry which is preliminary data.</text>
</comment>
<dbReference type="InterPro" id="IPR020617">
    <property type="entry name" value="Thiolase_C"/>
</dbReference>
<dbReference type="PANTHER" id="PTHR43365:SF1">
    <property type="entry name" value="ACETYL-COA C-ACYLTRANSFERASE"/>
    <property type="match status" value="1"/>
</dbReference>
<dbReference type="Pfam" id="PF00108">
    <property type="entry name" value="Thiolase_N"/>
    <property type="match status" value="1"/>
</dbReference>
<comment type="similarity">
    <text evidence="1 5">Belongs to the thiolase-like superfamily. Thiolase family.</text>
</comment>
<protein>
    <submittedName>
        <fullName evidence="8">Acetyl-CoA C-acetyltransferase</fullName>
        <ecNumber evidence="8">2.3.1.9</ecNumber>
    </submittedName>
</protein>
<dbReference type="PIRSF" id="PIRSF000429">
    <property type="entry name" value="Ac-CoA_Ac_transf"/>
    <property type="match status" value="1"/>
</dbReference>
<dbReference type="NCBIfam" id="NF006090">
    <property type="entry name" value="PRK08242.1"/>
    <property type="match status" value="1"/>
</dbReference>
<evidence type="ECO:0000256" key="4">
    <source>
        <dbReference type="PIRSR" id="PIRSR000429-1"/>
    </source>
</evidence>
<evidence type="ECO:0000259" key="6">
    <source>
        <dbReference type="Pfam" id="PF00108"/>
    </source>
</evidence>
<accession>A0A372EPK7</accession>
<dbReference type="PANTHER" id="PTHR43365">
    <property type="entry name" value="BLR7806 PROTEIN"/>
    <property type="match status" value="1"/>
</dbReference>
<dbReference type="InterPro" id="IPR016039">
    <property type="entry name" value="Thiolase-like"/>
</dbReference>
<evidence type="ECO:0000256" key="2">
    <source>
        <dbReference type="ARBA" id="ARBA00022679"/>
    </source>
</evidence>
<sequence>MSEAFIFDAIRTPRGKGKKDGSLHEVKPIDLLAGTLSALQRRHDLDTAAVDDVVMGVVSPIGEQGSVIAKVAALKAGWDWRCSGVQLNRFCASGLEAVNLAAMKVRSGWEELVVAGGVESMSRVPIGSDGGAWAQDPATNSATMFVPQGIGADLIATIEGFRREDVDAFALESQRRAASARGEGRFDRSVVPVTDMLGQTVLGEDEFIKPHTTLEGLGALKPAFEQLGQMGFDAVALQRYPQVERIEHVHHAGNSSGIVDGAAAVLIGSEAAGRAHGLTPRGRIVAAALSGADPTIMLTGPMPASRKALEKAGLTVDDIDLFEVNEAFAAVPMKFMREMGVPHEKVNVNGGAIALGHPLGATGAMILGTLLDELERRGLKRGLATLCVGGGMGIATIIERV</sequence>
<dbReference type="Gene3D" id="3.40.47.10">
    <property type="match status" value="2"/>
</dbReference>
<dbReference type="GO" id="GO:0003985">
    <property type="term" value="F:acetyl-CoA C-acetyltransferase activity"/>
    <property type="evidence" value="ECO:0007669"/>
    <property type="project" value="UniProtKB-EC"/>
</dbReference>
<reference evidence="8 9" key="1">
    <citation type="submission" date="2018-08" db="EMBL/GenBank/DDBJ databases">
        <title>Hydrogenophaga sp. LA-38 isolated from sludge.</title>
        <authorList>
            <person name="Im W.-T."/>
        </authorList>
    </citation>
    <scope>NUCLEOTIDE SEQUENCE [LARGE SCALE GENOMIC DNA]</scope>
    <source>
        <strain evidence="8 9">LA-38</strain>
    </source>
</reference>
<dbReference type="NCBIfam" id="TIGR01930">
    <property type="entry name" value="AcCoA-C-Actrans"/>
    <property type="match status" value="1"/>
</dbReference>
<dbReference type="PROSITE" id="PS00099">
    <property type="entry name" value="THIOLASE_3"/>
    <property type="match status" value="1"/>
</dbReference>
<feature type="domain" description="Thiolase N-terminal" evidence="6">
    <location>
        <begin position="5"/>
        <end position="270"/>
    </location>
</feature>
<proteinExistence type="inferred from homology"/>
<dbReference type="InterPro" id="IPR020615">
    <property type="entry name" value="Thiolase_acyl_enz_int_AS"/>
</dbReference>
<evidence type="ECO:0000256" key="1">
    <source>
        <dbReference type="ARBA" id="ARBA00010982"/>
    </source>
</evidence>
<keyword evidence="2 5" id="KW-0808">Transferase</keyword>
<organism evidence="8 9">
    <name type="scientific">Hydrogenophaga borbori</name>
    <dbReference type="NCBI Taxonomy" id="2294117"/>
    <lineage>
        <taxon>Bacteria</taxon>
        <taxon>Pseudomonadati</taxon>
        <taxon>Pseudomonadota</taxon>
        <taxon>Betaproteobacteria</taxon>
        <taxon>Burkholderiales</taxon>
        <taxon>Comamonadaceae</taxon>
        <taxon>Hydrogenophaga</taxon>
    </lineage>
</organism>
<dbReference type="RefSeq" id="WP_116957152.1">
    <property type="nucleotide sequence ID" value="NZ_QVLS01000001.1"/>
</dbReference>
<dbReference type="EC" id="2.3.1.9" evidence="8"/>
<name>A0A372EPK7_9BURK</name>
<evidence type="ECO:0000256" key="3">
    <source>
        <dbReference type="ARBA" id="ARBA00023315"/>
    </source>
</evidence>
<dbReference type="CDD" id="cd00751">
    <property type="entry name" value="thiolase"/>
    <property type="match status" value="1"/>
</dbReference>
<dbReference type="InterPro" id="IPR020616">
    <property type="entry name" value="Thiolase_N"/>
</dbReference>
<feature type="active site" description="Proton acceptor" evidence="4">
    <location>
        <position position="357"/>
    </location>
</feature>
<keyword evidence="3 5" id="KW-0012">Acyltransferase</keyword>
<dbReference type="Pfam" id="PF02803">
    <property type="entry name" value="Thiolase_C"/>
    <property type="match status" value="1"/>
</dbReference>
<dbReference type="InterPro" id="IPR020610">
    <property type="entry name" value="Thiolase_AS"/>
</dbReference>
<dbReference type="Proteomes" id="UP000261931">
    <property type="component" value="Unassembled WGS sequence"/>
</dbReference>
<gene>
    <name evidence="8" type="ORF">DY262_01095</name>
</gene>
<evidence type="ECO:0000256" key="5">
    <source>
        <dbReference type="RuleBase" id="RU003557"/>
    </source>
</evidence>
<dbReference type="PROSITE" id="PS00098">
    <property type="entry name" value="THIOLASE_1"/>
    <property type="match status" value="1"/>
</dbReference>
<dbReference type="PROSITE" id="PS00737">
    <property type="entry name" value="THIOLASE_2"/>
    <property type="match status" value="1"/>
</dbReference>
<dbReference type="AlphaFoldDB" id="A0A372EPK7"/>
<evidence type="ECO:0000259" key="7">
    <source>
        <dbReference type="Pfam" id="PF02803"/>
    </source>
</evidence>
<dbReference type="SUPFAM" id="SSF53901">
    <property type="entry name" value="Thiolase-like"/>
    <property type="match status" value="2"/>
</dbReference>
<evidence type="ECO:0000313" key="9">
    <source>
        <dbReference type="Proteomes" id="UP000261931"/>
    </source>
</evidence>
<feature type="active site" description="Acyl-thioester intermediate" evidence="4">
    <location>
        <position position="91"/>
    </location>
</feature>
<dbReference type="EMBL" id="QVLS01000001">
    <property type="protein sequence ID" value="RFP82461.1"/>
    <property type="molecule type" value="Genomic_DNA"/>
</dbReference>
<feature type="domain" description="Thiolase C-terminal" evidence="7">
    <location>
        <begin position="279"/>
        <end position="400"/>
    </location>
</feature>
<feature type="active site" description="Proton acceptor" evidence="4">
    <location>
        <position position="387"/>
    </location>
</feature>
<dbReference type="InterPro" id="IPR020613">
    <property type="entry name" value="Thiolase_CS"/>
</dbReference>
<dbReference type="InterPro" id="IPR002155">
    <property type="entry name" value="Thiolase"/>
</dbReference>